<evidence type="ECO:0000313" key="2">
    <source>
        <dbReference type="EMBL" id="EDQ99617.1"/>
    </source>
</evidence>
<dbReference type="InParanoid" id="B0E0N6"/>
<accession>B0E0N6</accession>
<organism evidence="3">
    <name type="scientific">Laccaria bicolor (strain S238N-H82 / ATCC MYA-4686)</name>
    <name type="common">Bicoloured deceiver</name>
    <name type="synonym">Laccaria laccata var. bicolor</name>
    <dbReference type="NCBI Taxonomy" id="486041"/>
    <lineage>
        <taxon>Eukaryota</taxon>
        <taxon>Fungi</taxon>
        <taxon>Dikarya</taxon>
        <taxon>Basidiomycota</taxon>
        <taxon>Agaricomycotina</taxon>
        <taxon>Agaricomycetes</taxon>
        <taxon>Agaricomycetidae</taxon>
        <taxon>Agaricales</taxon>
        <taxon>Agaricineae</taxon>
        <taxon>Hydnangiaceae</taxon>
        <taxon>Laccaria</taxon>
    </lineage>
</organism>
<dbReference type="RefSeq" id="XP_001889728.1">
    <property type="nucleotide sequence ID" value="XM_001889693.1"/>
</dbReference>
<dbReference type="EMBL" id="DS547161">
    <property type="protein sequence ID" value="EDQ99617.1"/>
    <property type="molecule type" value="Genomic_DNA"/>
</dbReference>
<feature type="domain" description="Peptidase metallopeptidase" evidence="1">
    <location>
        <begin position="93"/>
        <end position="249"/>
    </location>
</feature>
<dbReference type="SMART" id="SM00235">
    <property type="entry name" value="ZnMc"/>
    <property type="match status" value="1"/>
</dbReference>
<evidence type="ECO:0000259" key="1">
    <source>
        <dbReference type="SMART" id="SM00235"/>
    </source>
</evidence>
<keyword evidence="3" id="KW-1185">Reference proteome</keyword>
<proteinExistence type="predicted"/>
<dbReference type="GO" id="GO:0006508">
    <property type="term" value="P:proteolysis"/>
    <property type="evidence" value="ECO:0007669"/>
    <property type="project" value="InterPro"/>
</dbReference>
<name>B0E0N6_LACBS</name>
<dbReference type="GO" id="GO:0008270">
    <property type="term" value="F:zinc ion binding"/>
    <property type="evidence" value="ECO:0007669"/>
    <property type="project" value="InterPro"/>
</dbReference>
<dbReference type="InterPro" id="IPR001506">
    <property type="entry name" value="Peptidase_M12A"/>
</dbReference>
<dbReference type="OrthoDB" id="5945790at2759"/>
<dbReference type="HOGENOM" id="CLU_004605_0_0_1"/>
<sequence length="1486" mass="160640">MSQTDHTNDSHSAEMDPAKGATEYSTIAPTTSASADTDITKPAVFDSYDVRGATWYQRACAEASHDKAAASSAKADVNRIGGVAVMRTILTKATRMWDNGSTLTYTFLGPKAGNTIQQNKVKKVVQEWERYANFNFTFVPTGNATVRITFDPNLGSWSYVGNEISLVNVNNPTMNLGWIGDHSTIITAEERGVILHEFGHTLGLMHEHQSPIHGGTITLKESAVIDFYKKTHGWEEREVREQILSVYNVSGVGNFSAPDVKSIMASFMPADMNKQNREIKPNNVLSETDKAFMTINYPHPTNHPIADSIWTMNHALDVAGVDPETKSKIIESYELSEWAEVRYLFSGFCTTACRAGSIKRLQVVERSNGVVDGPSVSKVHASTTGAVDFPTASALAPSAVSQVISSPNGFFDVPSAASNVIPGTSSVFDDPSAVSNVIPSTNGFFDVPSAVSNVTNGFFDVASTVANVIPSTNGFFDVPSAVSNVIPSTNGVFDVPSAASSVFSGMKGVFDVPSAVSQVIASTNGVVDVPSAVSDVIARTNGFFDVPSAASQAIESANGVVDVPSAVSNVIASTNGFFDVASAVSNIIPSTNGVFDVPSAVSNVFASTNGVVDVPSASVVSSNRHYSHPAHGLDVPTAAKAAFTASSVSQGKFFEVIVNSLKQVFPPTTGQCFAFQFPARFLQKDLYAWDTSAAGIYGQFVKPVAVNESEFRLVDQLYNVGEVVGASNGQNLSVCYEQVLNNLVPGHENDYRIIARQQAQIRRWLMKEVPATGWVKNLIESQQNRSVPLSAAVGSTVTSPYGEPVPQFAVANRLSEDGKVNRMELAEALMEEYLSAKQVWELERDTMIKNARAKDENVDDITRKLAHITAVREAQLAAKHADAVVRGYSRTIRQYLGYMDIKSPSEMLQDAKDGLREAVTSSLDGAMNIYPVQLSPIDWFQGLSSSFTIEDLTSDPKIILQQINAKSKLLDLLQSRLAALQFSPKNDLKALKLAAEQAQSEYSKCQSNLQTTYSSNVLSLAQSFVSAANEFQSSLFVTQAKLFGIAESAFNGIEDSMKKATAAHDAVNSASRAYSQALSAVTLAEATDTSQEITSITLQIDAVRKEITELTTRVQVLSASPATPEYTRILADFPFFPPHHSGTAGGGRWQEITLTHETSVIHQASTTQVSSSVSGSDVSFFWGSRGQTSTSFAEDLASSSSESFKVDIGFRATMVTVDRGGWFQPQFFKQTSGFCHIDKKIFASKWPEGINSMEDLENATPAQWEELNKGLFPAYPVGFIICKDITIKVNMSTEQLRKYSKEFEESVQSASGIFCWSNSGISHSKVSERGADILSASDGVVIRIPGPQILGYMLQYVDNDLSQDLKANLPDNFLISDEDYEAGFDKIDNSPTVLGAAHALASPVVNLYTDIPAAATAISPLKDVSPPEEVSPLKEVYLLEEVSLPKEVLPLEEVSLKEVFPPKVVSPLEQEPVYSSGYYFAPKLRV</sequence>
<dbReference type="Proteomes" id="UP000001194">
    <property type="component" value="Unassembled WGS sequence"/>
</dbReference>
<protein>
    <submittedName>
        <fullName evidence="2">Predicted protein</fullName>
    </submittedName>
</protein>
<gene>
    <name evidence="2" type="ORF">LACBIDRAFT_295948</name>
</gene>
<dbReference type="Pfam" id="PF01400">
    <property type="entry name" value="Astacin"/>
    <property type="match status" value="1"/>
</dbReference>
<dbReference type="Gene3D" id="3.40.390.10">
    <property type="entry name" value="Collagenase (Catalytic Domain)"/>
    <property type="match status" value="1"/>
</dbReference>
<dbReference type="InterPro" id="IPR024079">
    <property type="entry name" value="MetalloPept_cat_dom_sf"/>
</dbReference>
<dbReference type="KEGG" id="lbc:LACBIDRAFT_295948"/>
<evidence type="ECO:0000313" key="3">
    <source>
        <dbReference type="Proteomes" id="UP000001194"/>
    </source>
</evidence>
<dbReference type="InterPro" id="IPR006026">
    <property type="entry name" value="Peptidase_Metallo"/>
</dbReference>
<dbReference type="GeneID" id="6085410"/>
<dbReference type="SUPFAM" id="SSF55486">
    <property type="entry name" value="Metalloproteases ('zincins'), catalytic domain"/>
    <property type="match status" value="1"/>
</dbReference>
<dbReference type="GO" id="GO:0004222">
    <property type="term" value="F:metalloendopeptidase activity"/>
    <property type="evidence" value="ECO:0007669"/>
    <property type="project" value="InterPro"/>
</dbReference>
<reference evidence="2 3" key="1">
    <citation type="journal article" date="2008" name="Nature">
        <title>The genome of Laccaria bicolor provides insights into mycorrhizal symbiosis.</title>
        <authorList>
            <person name="Martin F."/>
            <person name="Aerts A."/>
            <person name="Ahren D."/>
            <person name="Brun A."/>
            <person name="Danchin E.G.J."/>
            <person name="Duchaussoy F."/>
            <person name="Gibon J."/>
            <person name="Kohler A."/>
            <person name="Lindquist E."/>
            <person name="Pereda V."/>
            <person name="Salamov A."/>
            <person name="Shapiro H.J."/>
            <person name="Wuyts J."/>
            <person name="Blaudez D."/>
            <person name="Buee M."/>
            <person name="Brokstein P."/>
            <person name="Canbaeck B."/>
            <person name="Cohen D."/>
            <person name="Courty P.E."/>
            <person name="Coutinho P.M."/>
            <person name="Delaruelle C."/>
            <person name="Detter J.C."/>
            <person name="Deveau A."/>
            <person name="DiFazio S."/>
            <person name="Duplessis S."/>
            <person name="Fraissinet-Tachet L."/>
            <person name="Lucic E."/>
            <person name="Frey-Klett P."/>
            <person name="Fourrey C."/>
            <person name="Feussner I."/>
            <person name="Gay G."/>
            <person name="Grimwood J."/>
            <person name="Hoegger P.J."/>
            <person name="Jain P."/>
            <person name="Kilaru S."/>
            <person name="Labbe J."/>
            <person name="Lin Y.C."/>
            <person name="Legue V."/>
            <person name="Le Tacon F."/>
            <person name="Marmeisse R."/>
            <person name="Melayah D."/>
            <person name="Montanini B."/>
            <person name="Muratet M."/>
            <person name="Nehls U."/>
            <person name="Niculita-Hirzel H."/>
            <person name="Oudot-Le Secq M.P."/>
            <person name="Peter M."/>
            <person name="Quesneville H."/>
            <person name="Rajashekar B."/>
            <person name="Reich M."/>
            <person name="Rouhier N."/>
            <person name="Schmutz J."/>
            <person name="Yin T."/>
            <person name="Chalot M."/>
            <person name="Henrissat B."/>
            <person name="Kuees U."/>
            <person name="Lucas S."/>
            <person name="Van de Peer Y."/>
            <person name="Podila G.K."/>
            <person name="Polle A."/>
            <person name="Pukkila P.J."/>
            <person name="Richardson P.M."/>
            <person name="Rouze P."/>
            <person name="Sanders I.R."/>
            <person name="Stajich J.E."/>
            <person name="Tunlid A."/>
            <person name="Tuskan G."/>
            <person name="Grigoriev I.V."/>
        </authorList>
    </citation>
    <scope>NUCLEOTIDE SEQUENCE [LARGE SCALE GENOMIC DNA]</scope>
    <source>
        <strain evidence="3">S238N-H82 / ATCC MYA-4686</strain>
    </source>
</reference>